<sequence>MLACIRVSISTETINGAIRSLSAESQNHLRTLGQSLLTSYAYDNFNVDLKPHVPTVEKSHDSLKHLTSRLIFPLKHGVTTKDLMCLQELW</sequence>
<accession>A0A0C9YGU8</accession>
<dbReference type="STRING" id="765257.A0A0C9YGU8"/>
<keyword evidence="2" id="KW-1185">Reference proteome</keyword>
<gene>
    <name evidence="1" type="ORF">PISMIDRAFT_99110</name>
</gene>
<reference evidence="1 2" key="1">
    <citation type="submission" date="2014-04" db="EMBL/GenBank/DDBJ databases">
        <authorList>
            <consortium name="DOE Joint Genome Institute"/>
            <person name="Kuo A."/>
            <person name="Kohler A."/>
            <person name="Costa M.D."/>
            <person name="Nagy L.G."/>
            <person name="Floudas D."/>
            <person name="Copeland A."/>
            <person name="Barry K.W."/>
            <person name="Cichocki N."/>
            <person name="Veneault-Fourrey C."/>
            <person name="LaButti K."/>
            <person name="Lindquist E.A."/>
            <person name="Lipzen A."/>
            <person name="Lundell T."/>
            <person name="Morin E."/>
            <person name="Murat C."/>
            <person name="Sun H."/>
            <person name="Tunlid A."/>
            <person name="Henrissat B."/>
            <person name="Grigoriev I.V."/>
            <person name="Hibbett D.S."/>
            <person name="Martin F."/>
            <person name="Nordberg H.P."/>
            <person name="Cantor M.N."/>
            <person name="Hua S.X."/>
        </authorList>
    </citation>
    <scope>NUCLEOTIDE SEQUENCE [LARGE SCALE GENOMIC DNA]</scope>
    <source>
        <strain evidence="1 2">441</strain>
    </source>
</reference>
<dbReference type="Proteomes" id="UP000054018">
    <property type="component" value="Unassembled WGS sequence"/>
</dbReference>
<dbReference type="OrthoDB" id="4743193at2759"/>
<dbReference type="HOGENOM" id="CLU_179720_0_0_1"/>
<reference evidence="2" key="2">
    <citation type="submission" date="2015-01" db="EMBL/GenBank/DDBJ databases">
        <title>Evolutionary Origins and Diversification of the Mycorrhizal Mutualists.</title>
        <authorList>
            <consortium name="DOE Joint Genome Institute"/>
            <consortium name="Mycorrhizal Genomics Consortium"/>
            <person name="Kohler A."/>
            <person name="Kuo A."/>
            <person name="Nagy L.G."/>
            <person name="Floudas D."/>
            <person name="Copeland A."/>
            <person name="Barry K.W."/>
            <person name="Cichocki N."/>
            <person name="Veneault-Fourrey C."/>
            <person name="LaButti K."/>
            <person name="Lindquist E.A."/>
            <person name="Lipzen A."/>
            <person name="Lundell T."/>
            <person name="Morin E."/>
            <person name="Murat C."/>
            <person name="Riley R."/>
            <person name="Ohm R."/>
            <person name="Sun H."/>
            <person name="Tunlid A."/>
            <person name="Henrissat B."/>
            <person name="Grigoriev I.V."/>
            <person name="Hibbett D.S."/>
            <person name="Martin F."/>
        </authorList>
    </citation>
    <scope>NUCLEOTIDE SEQUENCE [LARGE SCALE GENOMIC DNA]</scope>
    <source>
        <strain evidence="2">441</strain>
    </source>
</reference>
<dbReference type="EMBL" id="KN833719">
    <property type="protein sequence ID" value="KIK24170.1"/>
    <property type="molecule type" value="Genomic_DNA"/>
</dbReference>
<evidence type="ECO:0000313" key="2">
    <source>
        <dbReference type="Proteomes" id="UP000054018"/>
    </source>
</evidence>
<dbReference type="AlphaFoldDB" id="A0A0C9YGU8"/>
<protein>
    <submittedName>
        <fullName evidence="1">Uncharacterized protein</fullName>
    </submittedName>
</protein>
<organism evidence="1 2">
    <name type="scientific">Pisolithus microcarpus 441</name>
    <dbReference type="NCBI Taxonomy" id="765257"/>
    <lineage>
        <taxon>Eukaryota</taxon>
        <taxon>Fungi</taxon>
        <taxon>Dikarya</taxon>
        <taxon>Basidiomycota</taxon>
        <taxon>Agaricomycotina</taxon>
        <taxon>Agaricomycetes</taxon>
        <taxon>Agaricomycetidae</taxon>
        <taxon>Boletales</taxon>
        <taxon>Sclerodermatineae</taxon>
        <taxon>Pisolithaceae</taxon>
        <taxon>Pisolithus</taxon>
    </lineage>
</organism>
<feature type="non-terminal residue" evidence="1">
    <location>
        <position position="90"/>
    </location>
</feature>
<proteinExistence type="predicted"/>
<evidence type="ECO:0000313" key="1">
    <source>
        <dbReference type="EMBL" id="KIK24170.1"/>
    </source>
</evidence>
<name>A0A0C9YGU8_9AGAM</name>